<dbReference type="Proteomes" id="UP000545507">
    <property type="component" value="Unassembled WGS sequence"/>
</dbReference>
<comment type="caution">
    <text evidence="2">The sequence shown here is derived from an EMBL/GenBank/DDBJ whole genome shotgun (WGS) entry which is preliminary data.</text>
</comment>
<reference evidence="2 3" key="1">
    <citation type="submission" date="2019-09" db="EMBL/GenBank/DDBJ databases">
        <title>Hydrogenophaga aromatica sp. nov., isolated from a para-xylene-degrading enrichment culture.</title>
        <authorList>
            <person name="Tancsics A."/>
            <person name="Banerjee S."/>
        </authorList>
    </citation>
    <scope>NUCLEOTIDE SEQUENCE [LARGE SCALE GENOMIC DNA]</scope>
    <source>
        <strain evidence="2 3">D2P1</strain>
    </source>
</reference>
<proteinExistence type="predicted"/>
<accession>A0A7Y8KYQ8</accession>
<feature type="transmembrane region" description="Helical" evidence="1">
    <location>
        <begin position="83"/>
        <end position="102"/>
    </location>
</feature>
<feature type="transmembrane region" description="Helical" evidence="1">
    <location>
        <begin position="50"/>
        <end position="71"/>
    </location>
</feature>
<organism evidence="2 3">
    <name type="scientific">Hydrogenophaga aromaticivorans</name>
    <dbReference type="NCBI Taxonomy" id="2610898"/>
    <lineage>
        <taxon>Bacteria</taxon>
        <taxon>Pseudomonadati</taxon>
        <taxon>Pseudomonadota</taxon>
        <taxon>Betaproteobacteria</taxon>
        <taxon>Burkholderiales</taxon>
        <taxon>Comamonadaceae</taxon>
        <taxon>Hydrogenophaga</taxon>
    </lineage>
</organism>
<keyword evidence="1" id="KW-0472">Membrane</keyword>
<evidence type="ECO:0000256" key="1">
    <source>
        <dbReference type="SAM" id="Phobius"/>
    </source>
</evidence>
<keyword evidence="1" id="KW-1133">Transmembrane helix</keyword>
<keyword evidence="1" id="KW-0812">Transmembrane</keyword>
<protein>
    <recommendedName>
        <fullName evidence="4">Pilus assembly protein</fullName>
    </recommendedName>
</protein>
<keyword evidence="3" id="KW-1185">Reference proteome</keyword>
<name>A0A7Y8KYQ8_9BURK</name>
<evidence type="ECO:0008006" key="4">
    <source>
        <dbReference type="Google" id="ProtNLM"/>
    </source>
</evidence>
<dbReference type="AlphaFoldDB" id="A0A7Y8KYQ8"/>
<sequence length="261" mass="29558">MRLPIHWKSKFKASVIHLAISVVLAMLAAGLVFFVWYPSPYRELLWGQDIYIWLIVVDTVLGPLLTFVVFNQRKRLLERLVDFSLVGALQIGALIFGVWALAQARPVYVVFEYDKFQVVPVYLVPEYALKQAPSQRRSLPWGRPGMLSLRRLPADEENIAVWVKNMAFGGPPLAVQPKLWQDYGLATEQIVMASTPFNSLSEKYAEHEQELQDILSRSEMSPDQLIGVPIYSGNGSGVLMLSKETMAVVDLLVLKREIKGW</sequence>
<gene>
    <name evidence="2" type="ORF">F3K02_16735</name>
</gene>
<evidence type="ECO:0000313" key="2">
    <source>
        <dbReference type="EMBL" id="NWF46887.1"/>
    </source>
</evidence>
<dbReference type="EMBL" id="VYGV01000015">
    <property type="protein sequence ID" value="NWF46887.1"/>
    <property type="molecule type" value="Genomic_DNA"/>
</dbReference>
<feature type="transmembrane region" description="Helical" evidence="1">
    <location>
        <begin position="15"/>
        <end position="38"/>
    </location>
</feature>
<dbReference type="RefSeq" id="WP_177136782.1">
    <property type="nucleotide sequence ID" value="NZ_VYGV01000015.1"/>
</dbReference>
<evidence type="ECO:0000313" key="3">
    <source>
        <dbReference type="Proteomes" id="UP000545507"/>
    </source>
</evidence>